<dbReference type="OrthoDB" id="5778511at2"/>
<dbReference type="InterPro" id="IPR038078">
    <property type="entry name" value="PhoU-like_sf"/>
</dbReference>
<organism evidence="7 8">
    <name type="scientific">Verticiella sediminum</name>
    <dbReference type="NCBI Taxonomy" id="1247510"/>
    <lineage>
        <taxon>Bacteria</taxon>
        <taxon>Pseudomonadati</taxon>
        <taxon>Pseudomonadota</taxon>
        <taxon>Betaproteobacteria</taxon>
        <taxon>Burkholderiales</taxon>
        <taxon>Alcaligenaceae</taxon>
        <taxon>Verticiella</taxon>
    </lineage>
</organism>
<dbReference type="InterPro" id="IPR004633">
    <property type="entry name" value="NaPi_cotrn-rel/YqeW-like"/>
</dbReference>
<evidence type="ECO:0000256" key="3">
    <source>
        <dbReference type="ARBA" id="ARBA00022692"/>
    </source>
</evidence>
<comment type="caution">
    <text evidence="7">The sequence shown here is derived from an EMBL/GenBank/DDBJ whole genome shotgun (WGS) entry which is preliminary data.</text>
</comment>
<proteinExistence type="predicted"/>
<keyword evidence="8" id="KW-1185">Reference proteome</keyword>
<feature type="transmembrane region" description="Helical" evidence="6">
    <location>
        <begin position="282"/>
        <end position="303"/>
    </location>
</feature>
<dbReference type="NCBIfam" id="NF037997">
    <property type="entry name" value="Na_Pi_symport"/>
    <property type="match status" value="1"/>
</dbReference>
<name>A0A556AVH6_9BURK</name>
<protein>
    <submittedName>
        <fullName evidence="7">Na/Pi cotransporter family protein</fullName>
    </submittedName>
</protein>
<sequence length="554" mass="59473">MDLPLTLLDLAGAIALLLWGVRMVQTGIQRAFGGQLKIWLARALGSRLRALLAGVGVTAILQSSTATGLMVTGFAARGLVGLIPALAVMLGANIGTTLIVQVLSFDVVRVAPVLILIGFLMFQRASAGRRDFGRVFIGLGLMLMSLHQLVSLMQPYENAASVRGFLDAVATQPVLYVVLGAVLAWAVHSSVAIVLLAMSFASHGAIPLDTALAFVLGANLGTAINPVLEGVGGRNPAAWRVPIGNLLNRLAGVAVALLVLPWTVALLTWLEPGPARAVADYHTAFNLVLALVFLPALGPYAALLRRWLPAREDPNDARTPRYLDPAARETPTVALDNAARETVRMAQTLSRMLQGFCTALLHPSRHQISLIRQADDTIDSLNAAIKSYVVSLDADALGETEREQAGRILAFATNVEQAADIVDRNLLGMSAKMLKRGISFSPEGRAELLGLTERLLTNVELAIEVFGQPEMVHARRLAQEKQVFRARERRATAAHFARLRRGVVQSAETSAIHLDVLRDLKQVNAHLVAGAAYPVLEAHRALLPHRVEEGGDEL</sequence>
<dbReference type="NCBIfam" id="TIGR00704">
    <property type="entry name" value="NaPi_cotrn_rel"/>
    <property type="match status" value="1"/>
</dbReference>
<dbReference type="PANTHER" id="PTHR10010:SF46">
    <property type="entry name" value="SODIUM-DEPENDENT PHOSPHATE TRANSPORT PROTEIN 2B"/>
    <property type="match status" value="1"/>
</dbReference>
<dbReference type="GO" id="GO:0044341">
    <property type="term" value="P:sodium-dependent phosphate transport"/>
    <property type="evidence" value="ECO:0007669"/>
    <property type="project" value="InterPro"/>
</dbReference>
<keyword evidence="5 6" id="KW-0472">Membrane</keyword>
<feature type="transmembrane region" description="Helical" evidence="6">
    <location>
        <begin position="98"/>
        <end position="122"/>
    </location>
</feature>
<evidence type="ECO:0000256" key="1">
    <source>
        <dbReference type="ARBA" id="ARBA00004651"/>
    </source>
</evidence>
<evidence type="ECO:0000256" key="4">
    <source>
        <dbReference type="ARBA" id="ARBA00022989"/>
    </source>
</evidence>
<dbReference type="InterPro" id="IPR003841">
    <property type="entry name" value="Na/Pi_transpt"/>
</dbReference>
<dbReference type="Pfam" id="PF02690">
    <property type="entry name" value="Na_Pi_cotrans"/>
    <property type="match status" value="2"/>
</dbReference>
<feature type="transmembrane region" description="Helical" evidence="6">
    <location>
        <begin position="68"/>
        <end position="92"/>
    </location>
</feature>
<feature type="transmembrane region" description="Helical" evidence="6">
    <location>
        <begin position="134"/>
        <end position="154"/>
    </location>
</feature>
<dbReference type="RefSeq" id="WP_143947596.1">
    <property type="nucleotide sequence ID" value="NZ_BAABMB010000002.1"/>
</dbReference>
<evidence type="ECO:0000256" key="6">
    <source>
        <dbReference type="SAM" id="Phobius"/>
    </source>
</evidence>
<feature type="transmembrane region" description="Helical" evidence="6">
    <location>
        <begin position="174"/>
        <end position="198"/>
    </location>
</feature>
<evidence type="ECO:0000313" key="8">
    <source>
        <dbReference type="Proteomes" id="UP000318405"/>
    </source>
</evidence>
<feature type="transmembrane region" description="Helical" evidence="6">
    <location>
        <begin position="250"/>
        <end position="270"/>
    </location>
</feature>
<gene>
    <name evidence="7" type="ORF">FOZ76_07760</name>
</gene>
<dbReference type="AlphaFoldDB" id="A0A556AVH6"/>
<keyword evidence="3 6" id="KW-0812">Transmembrane</keyword>
<dbReference type="PANTHER" id="PTHR10010">
    <property type="entry name" value="SOLUTE CARRIER FAMILY 34 SODIUM PHOSPHATE , MEMBER 2-RELATED"/>
    <property type="match status" value="1"/>
</dbReference>
<evidence type="ECO:0000313" key="7">
    <source>
        <dbReference type="EMBL" id="TSH96936.1"/>
    </source>
</evidence>
<accession>A0A556AVH6</accession>
<comment type="subcellular location">
    <subcellularLocation>
        <location evidence="1">Cell membrane</location>
        <topology evidence="1">Multi-pass membrane protein</topology>
    </subcellularLocation>
</comment>
<dbReference type="Proteomes" id="UP000318405">
    <property type="component" value="Unassembled WGS sequence"/>
</dbReference>
<dbReference type="GO" id="GO:0005436">
    <property type="term" value="F:sodium:phosphate symporter activity"/>
    <property type="evidence" value="ECO:0007669"/>
    <property type="project" value="InterPro"/>
</dbReference>
<evidence type="ECO:0000256" key="2">
    <source>
        <dbReference type="ARBA" id="ARBA00022475"/>
    </source>
</evidence>
<keyword evidence="2" id="KW-1003">Cell membrane</keyword>
<dbReference type="EMBL" id="VLTJ01000012">
    <property type="protein sequence ID" value="TSH96936.1"/>
    <property type="molecule type" value="Genomic_DNA"/>
</dbReference>
<reference evidence="7 8" key="1">
    <citation type="submission" date="2019-07" db="EMBL/GenBank/DDBJ databases">
        <title>Qingshengfaniella alkalisoli gen. nov., sp. nov., isolated from saline soil.</title>
        <authorList>
            <person name="Xu L."/>
            <person name="Huang X.-X."/>
            <person name="Sun J.-Q."/>
        </authorList>
    </citation>
    <scope>NUCLEOTIDE SEQUENCE [LARGE SCALE GENOMIC DNA]</scope>
    <source>
        <strain evidence="7 8">DSM 27279</strain>
    </source>
</reference>
<keyword evidence="4 6" id="KW-1133">Transmembrane helix</keyword>
<dbReference type="Gene3D" id="1.20.58.220">
    <property type="entry name" value="Phosphate transport system protein phou homolog 2, domain 2"/>
    <property type="match status" value="1"/>
</dbReference>
<dbReference type="GO" id="GO:0005886">
    <property type="term" value="C:plasma membrane"/>
    <property type="evidence" value="ECO:0007669"/>
    <property type="project" value="UniProtKB-SubCell"/>
</dbReference>
<dbReference type="SUPFAM" id="SSF109755">
    <property type="entry name" value="PhoU-like"/>
    <property type="match status" value="1"/>
</dbReference>
<evidence type="ECO:0000256" key="5">
    <source>
        <dbReference type="ARBA" id="ARBA00023136"/>
    </source>
</evidence>